<evidence type="ECO:0000256" key="4">
    <source>
        <dbReference type="ARBA" id="ARBA00022764"/>
    </source>
</evidence>
<dbReference type="InterPro" id="IPR006311">
    <property type="entry name" value="TAT_signal"/>
</dbReference>
<dbReference type="CDD" id="cd13590">
    <property type="entry name" value="PBP2_PotD_PotF_like"/>
    <property type="match status" value="1"/>
</dbReference>
<dbReference type="PANTHER" id="PTHR30222">
    <property type="entry name" value="SPERMIDINE/PUTRESCINE-BINDING PERIPLASMIC PROTEIN"/>
    <property type="match status" value="1"/>
</dbReference>
<name>A0ABW1G825_9ACTN</name>
<dbReference type="PROSITE" id="PS51318">
    <property type="entry name" value="TAT"/>
    <property type="match status" value="1"/>
</dbReference>
<evidence type="ECO:0000256" key="3">
    <source>
        <dbReference type="ARBA" id="ARBA00022729"/>
    </source>
</evidence>
<dbReference type="Gene3D" id="3.40.190.10">
    <property type="entry name" value="Periplasmic binding protein-like II"/>
    <property type="match status" value="2"/>
</dbReference>
<keyword evidence="4" id="KW-0574">Periplasm</keyword>
<keyword evidence="3" id="KW-0732">Signal</keyword>
<evidence type="ECO:0000313" key="5">
    <source>
        <dbReference type="EMBL" id="MFC5909712.1"/>
    </source>
</evidence>
<dbReference type="InterPro" id="IPR006059">
    <property type="entry name" value="SBP"/>
</dbReference>
<accession>A0ABW1G825</accession>
<comment type="caution">
    <text evidence="5">The sequence shown here is derived from an EMBL/GenBank/DDBJ whole genome shotgun (WGS) entry which is preliminary data.</text>
</comment>
<proteinExistence type="predicted"/>
<dbReference type="RefSeq" id="WP_380585741.1">
    <property type="nucleotide sequence ID" value="NZ_JBHSQJ010000084.1"/>
</dbReference>
<dbReference type="Pfam" id="PF13416">
    <property type="entry name" value="SBP_bac_8"/>
    <property type="match status" value="1"/>
</dbReference>
<comment type="subcellular location">
    <subcellularLocation>
        <location evidence="1">Periplasm</location>
    </subcellularLocation>
</comment>
<sequence>MTGPRSIDLLRFANRTRTRAAAARMSRRSLLRGGAALAGAAGLSACGVPGHVVPKGVKATGQAGHDYSDAEKSLVFANWPQYIDVDDKDQNKRPTLDAFVKQTGIRVQYLEVVNDNNDWYTKIDPSLVKGIDPGYDIMVVSDYMIPKYRTYDYIQQLDLANIPNHANLLPDVLKDPGDPGRLFSIPWAYGYTTVAYNSKLVKQPITSIAEVFTRADLHGKVSLFSEMEDTMALAMLATGADPEKFTDAEFSKALEYVRQAKNSGQIRTFTGNDYLSDFQNGNTAVTMAYSGDVAQLGKDYLVTVNLPKEGLLSWSDNCVIPNFARHKKNAERLLNYYLQPEVAAELDDWIEYIPVVKGAEAALKDLDPDAAGNPLIVPTSAMRANSHGFMALEIHQLDEYTHRFQQVIGQ</sequence>
<protein>
    <submittedName>
        <fullName evidence="5">PotD/PotF family extracellular solute-binding protein</fullName>
    </submittedName>
</protein>
<dbReference type="PANTHER" id="PTHR30222:SF17">
    <property type="entry name" value="SPERMIDINE_PUTRESCINE-BINDING PERIPLASMIC PROTEIN"/>
    <property type="match status" value="1"/>
</dbReference>
<evidence type="ECO:0000256" key="1">
    <source>
        <dbReference type="ARBA" id="ARBA00004418"/>
    </source>
</evidence>
<keyword evidence="2" id="KW-0813">Transport</keyword>
<dbReference type="EMBL" id="JBHSQJ010000084">
    <property type="protein sequence ID" value="MFC5909712.1"/>
    <property type="molecule type" value="Genomic_DNA"/>
</dbReference>
<dbReference type="SUPFAM" id="SSF53850">
    <property type="entry name" value="Periplasmic binding protein-like II"/>
    <property type="match status" value="1"/>
</dbReference>
<dbReference type="PRINTS" id="PR00909">
    <property type="entry name" value="SPERMDNBNDNG"/>
</dbReference>
<organism evidence="5 6">
    <name type="scientific">Streptacidiphilus monticola</name>
    <dbReference type="NCBI Taxonomy" id="2161674"/>
    <lineage>
        <taxon>Bacteria</taxon>
        <taxon>Bacillati</taxon>
        <taxon>Actinomycetota</taxon>
        <taxon>Actinomycetes</taxon>
        <taxon>Kitasatosporales</taxon>
        <taxon>Streptomycetaceae</taxon>
        <taxon>Streptacidiphilus</taxon>
    </lineage>
</organism>
<evidence type="ECO:0000256" key="2">
    <source>
        <dbReference type="ARBA" id="ARBA00022448"/>
    </source>
</evidence>
<dbReference type="Proteomes" id="UP001596174">
    <property type="component" value="Unassembled WGS sequence"/>
</dbReference>
<evidence type="ECO:0000313" key="6">
    <source>
        <dbReference type="Proteomes" id="UP001596174"/>
    </source>
</evidence>
<keyword evidence="6" id="KW-1185">Reference proteome</keyword>
<dbReference type="InterPro" id="IPR001188">
    <property type="entry name" value="Sperm_putr-bd"/>
</dbReference>
<gene>
    <name evidence="5" type="ORF">ACFP3V_21170</name>
</gene>
<reference evidence="6" key="1">
    <citation type="journal article" date="2019" name="Int. J. Syst. Evol. Microbiol.">
        <title>The Global Catalogue of Microorganisms (GCM) 10K type strain sequencing project: providing services to taxonomists for standard genome sequencing and annotation.</title>
        <authorList>
            <consortium name="The Broad Institute Genomics Platform"/>
            <consortium name="The Broad Institute Genome Sequencing Center for Infectious Disease"/>
            <person name="Wu L."/>
            <person name="Ma J."/>
        </authorList>
    </citation>
    <scope>NUCLEOTIDE SEQUENCE [LARGE SCALE GENOMIC DNA]</scope>
    <source>
        <strain evidence="6">JCM 4816</strain>
    </source>
</reference>